<feature type="chain" id="PRO_5035300565" evidence="1">
    <location>
        <begin position="19"/>
        <end position="624"/>
    </location>
</feature>
<dbReference type="Proteomes" id="UP000719412">
    <property type="component" value="Unassembled WGS sequence"/>
</dbReference>
<keyword evidence="1" id="KW-0732">Signal</keyword>
<reference evidence="2" key="1">
    <citation type="journal article" date="2020" name="J Insects Food Feed">
        <title>The yellow mealworm (Tenebrio molitor) genome: a resource for the emerging insects as food and feed industry.</title>
        <authorList>
            <person name="Eriksson T."/>
            <person name="Andere A."/>
            <person name="Kelstrup H."/>
            <person name="Emery V."/>
            <person name="Picard C."/>
        </authorList>
    </citation>
    <scope>NUCLEOTIDE SEQUENCE</scope>
    <source>
        <strain evidence="2">Stoneville</strain>
        <tissue evidence="2">Whole head</tissue>
    </source>
</reference>
<keyword evidence="3" id="KW-1185">Reference proteome</keyword>
<dbReference type="InterPro" id="IPR031751">
    <property type="entry name" value="DUF4735"/>
</dbReference>
<dbReference type="Pfam" id="PF15882">
    <property type="entry name" value="DUF4735"/>
    <property type="match status" value="2"/>
</dbReference>
<protein>
    <submittedName>
        <fullName evidence="2">Uncharacterized protein</fullName>
    </submittedName>
</protein>
<evidence type="ECO:0000313" key="3">
    <source>
        <dbReference type="Proteomes" id="UP000719412"/>
    </source>
</evidence>
<dbReference type="GO" id="GO:0016020">
    <property type="term" value="C:membrane"/>
    <property type="evidence" value="ECO:0007669"/>
    <property type="project" value="TreeGrafter"/>
</dbReference>
<dbReference type="GO" id="GO:0005829">
    <property type="term" value="C:cytosol"/>
    <property type="evidence" value="ECO:0007669"/>
    <property type="project" value="TreeGrafter"/>
</dbReference>
<proteinExistence type="predicted"/>
<evidence type="ECO:0000313" key="2">
    <source>
        <dbReference type="EMBL" id="KAH0811581.1"/>
    </source>
</evidence>
<feature type="signal peptide" evidence="1">
    <location>
        <begin position="1"/>
        <end position="18"/>
    </location>
</feature>
<sequence length="624" mass="71319">MWKHFCLVTLVLCVPVLSKLSPDHVISRILDRLGLTLDYISRHHDQINVDCLFGVVLAGAILDDTVAHPGPHRDKSQALKDKTGDIYTKTVLLMRRQPTWNHFARYVVAPELWPKQLKYKLAEFRMVYALKSKVEALFSAKTYENYTEGFSDHCLSSVINSTVELKPKTICRLSRRCERFVESLEKGSGYILTHKYKLLLLQVARVRKCKMQPKILAAAIKKVCSTIYVETISVEYFVGLDEIFDLFLEQSLLCGYEGYADFLKLDWLGKILKVQHDSGCFPVHVKARTRRETNEWKDGCADHTTGLGAAILSLYLNYVVKNADTLHLTSEWLFGQISQLVDKLDKSADFALEHYEEINFDGLLGFVIAEAQIVQSLRSTVDSRVLKDLKILLGKCEEIRRRIVPILPQTPTKMLVFQRYLLEPRHWITNETFAGPRLQNLGIYRDWTAADMISDKLASYKGVPSDHCLMEILALDCHVSRFCDEMMLGRRIDKGYLLSHRLFYLQIVRLKHCPYDPRAFRDSTARLCSLMLREIRTNERLGFPARDIALEQMVLCGIEGFSEFLGEKWRDEVVSWQTEFGCYGRGGKAVDKRSSNVIAFGCSDHTTGLGAAALALHLRFALQT</sequence>
<name>A0A8J6LG18_TENMO</name>
<evidence type="ECO:0000256" key="1">
    <source>
        <dbReference type="SAM" id="SignalP"/>
    </source>
</evidence>
<dbReference type="PANTHER" id="PTHR33539">
    <property type="entry name" value="UPF0764 PROTEIN C16ORF89"/>
    <property type="match status" value="1"/>
</dbReference>
<comment type="caution">
    <text evidence="2">The sequence shown here is derived from an EMBL/GenBank/DDBJ whole genome shotgun (WGS) entry which is preliminary data.</text>
</comment>
<dbReference type="EMBL" id="JABDTM020026701">
    <property type="protein sequence ID" value="KAH0811581.1"/>
    <property type="molecule type" value="Genomic_DNA"/>
</dbReference>
<dbReference type="PANTHER" id="PTHR33539:SF1">
    <property type="entry name" value="UPF0764 PROTEIN C16ORF89"/>
    <property type="match status" value="1"/>
</dbReference>
<reference evidence="2" key="2">
    <citation type="submission" date="2021-08" db="EMBL/GenBank/DDBJ databases">
        <authorList>
            <person name="Eriksson T."/>
        </authorList>
    </citation>
    <scope>NUCLEOTIDE SEQUENCE</scope>
    <source>
        <strain evidence="2">Stoneville</strain>
        <tissue evidence="2">Whole head</tissue>
    </source>
</reference>
<dbReference type="AlphaFoldDB" id="A0A8J6LG18"/>
<accession>A0A8J6LG18</accession>
<organism evidence="2 3">
    <name type="scientific">Tenebrio molitor</name>
    <name type="common">Yellow mealworm beetle</name>
    <dbReference type="NCBI Taxonomy" id="7067"/>
    <lineage>
        <taxon>Eukaryota</taxon>
        <taxon>Metazoa</taxon>
        <taxon>Ecdysozoa</taxon>
        <taxon>Arthropoda</taxon>
        <taxon>Hexapoda</taxon>
        <taxon>Insecta</taxon>
        <taxon>Pterygota</taxon>
        <taxon>Neoptera</taxon>
        <taxon>Endopterygota</taxon>
        <taxon>Coleoptera</taxon>
        <taxon>Polyphaga</taxon>
        <taxon>Cucujiformia</taxon>
        <taxon>Tenebrionidae</taxon>
        <taxon>Tenebrio</taxon>
    </lineage>
</organism>
<gene>
    <name evidence="2" type="ORF">GEV33_011211</name>
</gene>